<sequence>MAEATTALGFMARGHAGGEHPGDASLKRAAWLIFEALRSRLASPKCLSEQHLKVPWTCLTKCLVEVFKPV</sequence>
<organism evidence="1 2">
    <name type="scientific">Ensete ventricosum</name>
    <name type="common">Abyssinian banana</name>
    <name type="synonym">Musa ensete</name>
    <dbReference type="NCBI Taxonomy" id="4639"/>
    <lineage>
        <taxon>Eukaryota</taxon>
        <taxon>Viridiplantae</taxon>
        <taxon>Streptophyta</taxon>
        <taxon>Embryophyta</taxon>
        <taxon>Tracheophyta</taxon>
        <taxon>Spermatophyta</taxon>
        <taxon>Magnoliopsida</taxon>
        <taxon>Liliopsida</taxon>
        <taxon>Zingiberales</taxon>
        <taxon>Musaceae</taxon>
        <taxon>Ensete</taxon>
    </lineage>
</organism>
<reference evidence="1 2" key="1">
    <citation type="journal article" date="2014" name="Agronomy (Basel)">
        <title>A Draft Genome Sequence for Ensete ventricosum, the Drought-Tolerant Tree Against Hunger.</title>
        <authorList>
            <person name="Harrison J."/>
            <person name="Moore K.A."/>
            <person name="Paszkiewicz K."/>
            <person name="Jones T."/>
            <person name="Grant M."/>
            <person name="Ambacheew D."/>
            <person name="Muzemil S."/>
            <person name="Studholme D.J."/>
        </authorList>
    </citation>
    <scope>NUCLEOTIDE SEQUENCE [LARGE SCALE GENOMIC DNA]</scope>
</reference>
<comment type="caution">
    <text evidence="1">The sequence shown here is derived from an EMBL/GenBank/DDBJ whole genome shotgun (WGS) entry which is preliminary data.</text>
</comment>
<dbReference type="EMBL" id="AMZH03000692">
    <property type="protein sequence ID" value="RRT82448.1"/>
    <property type="molecule type" value="Genomic_DNA"/>
</dbReference>
<proteinExistence type="predicted"/>
<gene>
    <name evidence="1" type="ORF">B296_00019957</name>
</gene>
<protein>
    <submittedName>
        <fullName evidence="1">Uncharacterized protein</fullName>
    </submittedName>
</protein>
<evidence type="ECO:0000313" key="1">
    <source>
        <dbReference type="EMBL" id="RRT82448.1"/>
    </source>
</evidence>
<dbReference type="Proteomes" id="UP000287651">
    <property type="component" value="Unassembled WGS sequence"/>
</dbReference>
<evidence type="ECO:0000313" key="2">
    <source>
        <dbReference type="Proteomes" id="UP000287651"/>
    </source>
</evidence>
<dbReference type="AlphaFoldDB" id="A0A427B1Q5"/>
<name>A0A427B1Q5_ENSVE</name>
<accession>A0A427B1Q5</accession>